<name>A0AAV7KGR2_9METZ</name>
<proteinExistence type="inferred from homology"/>
<dbReference type="Pfam" id="PF00735">
    <property type="entry name" value="Septin"/>
    <property type="match status" value="1"/>
</dbReference>
<evidence type="ECO:0000256" key="6">
    <source>
        <dbReference type="ARBA" id="ARBA00023212"/>
    </source>
</evidence>
<evidence type="ECO:0000256" key="9">
    <source>
        <dbReference type="SAM" id="Coils"/>
    </source>
</evidence>
<evidence type="ECO:0000313" key="13">
    <source>
        <dbReference type="Proteomes" id="UP001165289"/>
    </source>
</evidence>
<evidence type="ECO:0000256" key="5">
    <source>
        <dbReference type="ARBA" id="ARBA00023134"/>
    </source>
</evidence>
<evidence type="ECO:0000256" key="2">
    <source>
        <dbReference type="ARBA" id="ARBA00022490"/>
    </source>
</evidence>
<evidence type="ECO:0000256" key="10">
    <source>
        <dbReference type="SAM" id="MobiDB-lite"/>
    </source>
</evidence>
<feature type="region of interest" description="Disordered" evidence="10">
    <location>
        <begin position="400"/>
        <end position="419"/>
    </location>
</feature>
<dbReference type="Gene3D" id="3.40.50.300">
    <property type="entry name" value="P-loop containing nucleotide triphosphate hydrolases"/>
    <property type="match status" value="1"/>
</dbReference>
<comment type="subcellular location">
    <subcellularLocation>
        <location evidence="1">Cytoplasm</location>
        <location evidence="1">Cytoskeleton</location>
    </subcellularLocation>
</comment>
<evidence type="ECO:0000256" key="7">
    <source>
        <dbReference type="PIRNR" id="PIRNR006698"/>
    </source>
</evidence>
<gene>
    <name evidence="12" type="ORF">LOD99_13887</name>
</gene>
<keyword evidence="4 9" id="KW-0175">Coiled coil</keyword>
<dbReference type="InterPro" id="IPR016491">
    <property type="entry name" value="Septin"/>
</dbReference>
<organism evidence="12 13">
    <name type="scientific">Oopsacas minuta</name>
    <dbReference type="NCBI Taxonomy" id="111878"/>
    <lineage>
        <taxon>Eukaryota</taxon>
        <taxon>Metazoa</taxon>
        <taxon>Porifera</taxon>
        <taxon>Hexactinellida</taxon>
        <taxon>Hexasterophora</taxon>
        <taxon>Lyssacinosida</taxon>
        <taxon>Leucopsacidae</taxon>
        <taxon>Oopsacas</taxon>
    </lineage>
</organism>
<evidence type="ECO:0000256" key="8">
    <source>
        <dbReference type="RuleBase" id="RU004560"/>
    </source>
</evidence>
<keyword evidence="6" id="KW-0206">Cytoskeleton</keyword>
<dbReference type="PANTHER" id="PTHR18884">
    <property type="entry name" value="SEPTIN"/>
    <property type="match status" value="1"/>
</dbReference>
<feature type="coiled-coil region" evidence="9">
    <location>
        <begin position="321"/>
        <end position="399"/>
    </location>
</feature>
<evidence type="ECO:0000256" key="3">
    <source>
        <dbReference type="ARBA" id="ARBA00022741"/>
    </source>
</evidence>
<comment type="similarity">
    <text evidence="7 8">Belongs to the TRAFAC class TrmE-Era-EngA-EngB-Septin-like GTPase superfamily. Septin GTPase family.</text>
</comment>
<reference evidence="12 13" key="1">
    <citation type="journal article" date="2023" name="BMC Biol.">
        <title>The compact genome of the sponge Oopsacas minuta (Hexactinellida) is lacking key metazoan core genes.</title>
        <authorList>
            <person name="Santini S."/>
            <person name="Schenkelaars Q."/>
            <person name="Jourda C."/>
            <person name="Duchesne M."/>
            <person name="Belahbib H."/>
            <person name="Rocher C."/>
            <person name="Selva M."/>
            <person name="Riesgo A."/>
            <person name="Vervoort M."/>
            <person name="Leys S.P."/>
            <person name="Kodjabachian L."/>
            <person name="Le Bivic A."/>
            <person name="Borchiellini C."/>
            <person name="Claverie J.M."/>
            <person name="Renard E."/>
        </authorList>
    </citation>
    <scope>NUCLEOTIDE SEQUENCE [LARGE SCALE GENOMIC DNA]</scope>
    <source>
        <strain evidence="12">SPO-2</strain>
    </source>
</reference>
<dbReference type="GO" id="GO:0005856">
    <property type="term" value="C:cytoskeleton"/>
    <property type="evidence" value="ECO:0007669"/>
    <property type="project" value="UniProtKB-SubCell"/>
</dbReference>
<dbReference type="AlphaFoldDB" id="A0AAV7KGR2"/>
<keyword evidence="13" id="KW-1185">Reference proteome</keyword>
<dbReference type="FunFam" id="3.40.50.300:FF:002048">
    <property type="entry name" value="Septin 6"/>
    <property type="match status" value="1"/>
</dbReference>
<evidence type="ECO:0000259" key="11">
    <source>
        <dbReference type="PROSITE" id="PS51719"/>
    </source>
</evidence>
<protein>
    <recommendedName>
        <fullName evidence="7">Septin</fullName>
    </recommendedName>
</protein>
<keyword evidence="5 8" id="KW-0342">GTP-binding</keyword>
<keyword evidence="3 8" id="KW-0547">Nucleotide-binding</keyword>
<dbReference type="SUPFAM" id="SSF52540">
    <property type="entry name" value="P-loop containing nucleoside triphosphate hydrolases"/>
    <property type="match status" value="1"/>
</dbReference>
<dbReference type="InterPro" id="IPR027417">
    <property type="entry name" value="P-loop_NTPase"/>
</dbReference>
<dbReference type="PIRSF" id="PIRSF006698">
    <property type="entry name" value="Septin"/>
    <property type="match status" value="1"/>
</dbReference>
<comment type="caution">
    <text evidence="12">The sequence shown here is derived from an EMBL/GenBank/DDBJ whole genome shotgun (WGS) entry which is preliminary data.</text>
</comment>
<dbReference type="CDD" id="cd01850">
    <property type="entry name" value="CDC_Septin"/>
    <property type="match status" value="1"/>
</dbReference>
<accession>A0AAV7KGR2</accession>
<feature type="compositionally biased region" description="Basic and acidic residues" evidence="10">
    <location>
        <begin position="409"/>
        <end position="419"/>
    </location>
</feature>
<evidence type="ECO:0000313" key="12">
    <source>
        <dbReference type="EMBL" id="KAI6660299.1"/>
    </source>
</evidence>
<keyword evidence="2" id="KW-0963">Cytoplasm</keyword>
<sequence length="419" mass="49111">MSNGVEVRRVLGETDRQLRLSGKVGFDSLPDQMVTKSTMKGFDFNIMCIGETGIGKSTLIDALFKTNFEGEQTHHKMDRVGINSNTYQLMESNVKLTLTVVDSVGYGDQINKENSYQPLVGYIDTHYEKYLQEELKINRNIQNYHDTRIHVCLYFLSPTGHSIKSLDLVTMKALDKKVNIIPIIAKADSISRDELDQFKERINRELINNNVEIYRFPVDDDTIMQVNSTMNEQMPFAVVGSREEIVINNQKVRAREYAWGVVEVENEAHCDFVKLREMLIRTNMEDLRERTHTVHYELYRREQLQRMGSKEIAEPIRGNVKDMYEMKRQQYKLELEKKEQRLKTNFISKVKQKETELVSAENNLQEEFEKLRRMHAEERKELEEKRRQLDSEMADFTKIRASYQATRAQTDKANKAKKN</sequence>
<dbReference type="Proteomes" id="UP001165289">
    <property type="component" value="Unassembled WGS sequence"/>
</dbReference>
<feature type="domain" description="Septin-type G" evidence="11">
    <location>
        <begin position="40"/>
        <end position="306"/>
    </location>
</feature>
<dbReference type="EMBL" id="JAKMXF010000033">
    <property type="protein sequence ID" value="KAI6660299.1"/>
    <property type="molecule type" value="Genomic_DNA"/>
</dbReference>
<dbReference type="PROSITE" id="PS51719">
    <property type="entry name" value="G_SEPTIN"/>
    <property type="match status" value="1"/>
</dbReference>
<evidence type="ECO:0000256" key="1">
    <source>
        <dbReference type="ARBA" id="ARBA00004245"/>
    </source>
</evidence>
<dbReference type="GO" id="GO:0005525">
    <property type="term" value="F:GTP binding"/>
    <property type="evidence" value="ECO:0007669"/>
    <property type="project" value="UniProtKB-UniRule"/>
</dbReference>
<dbReference type="InterPro" id="IPR030379">
    <property type="entry name" value="G_SEPTIN_dom"/>
</dbReference>
<evidence type="ECO:0000256" key="4">
    <source>
        <dbReference type="ARBA" id="ARBA00023054"/>
    </source>
</evidence>